<dbReference type="SUPFAM" id="SSF48371">
    <property type="entry name" value="ARM repeat"/>
    <property type="match status" value="3"/>
</dbReference>
<evidence type="ECO:0000259" key="1">
    <source>
        <dbReference type="PROSITE" id="PS50837"/>
    </source>
</evidence>
<dbReference type="InterPro" id="IPR011600">
    <property type="entry name" value="Pept_C14_caspase"/>
</dbReference>
<keyword evidence="3" id="KW-1185">Reference proteome</keyword>
<dbReference type="Gene3D" id="1.25.10.10">
    <property type="entry name" value="Leucine-rich Repeat Variant"/>
    <property type="match status" value="7"/>
</dbReference>
<dbReference type="InterPro" id="IPR016024">
    <property type="entry name" value="ARM-type_fold"/>
</dbReference>
<dbReference type="PANTHER" id="PTHR12697">
    <property type="entry name" value="PBS LYASE HEAT-LIKE PROTEIN"/>
    <property type="match status" value="1"/>
</dbReference>
<protein>
    <recommendedName>
        <fullName evidence="1">NACHT domain-containing protein</fullName>
    </recommendedName>
</protein>
<dbReference type="SMART" id="SM00567">
    <property type="entry name" value="EZ_HEAT"/>
    <property type="match status" value="10"/>
</dbReference>
<evidence type="ECO:0000313" key="3">
    <source>
        <dbReference type="Proteomes" id="UP000635565"/>
    </source>
</evidence>
<dbReference type="Pfam" id="PF13646">
    <property type="entry name" value="HEAT_2"/>
    <property type="match status" value="2"/>
</dbReference>
<dbReference type="PANTHER" id="PTHR12697:SF5">
    <property type="entry name" value="DEOXYHYPUSINE HYDROXYLASE"/>
    <property type="match status" value="1"/>
</dbReference>
<feature type="domain" description="NACHT" evidence="1">
    <location>
        <begin position="375"/>
        <end position="494"/>
    </location>
</feature>
<dbReference type="RefSeq" id="WP_201365546.1">
    <property type="nucleotide sequence ID" value="NZ_BNJJ01000021.1"/>
</dbReference>
<dbReference type="InterPro" id="IPR027417">
    <property type="entry name" value="P-loop_NTPase"/>
</dbReference>
<dbReference type="Gene3D" id="3.40.50.1460">
    <property type="match status" value="1"/>
</dbReference>
<gene>
    <name evidence="2" type="ORF">KSZ_60250</name>
</gene>
<name>A0ABQ3VP51_9CHLR</name>
<reference evidence="2 3" key="1">
    <citation type="journal article" date="2021" name="Int. J. Syst. Evol. Microbiol.">
        <title>Reticulibacter mediterranei gen. nov., sp. nov., within the new family Reticulibacteraceae fam. nov., and Ktedonospora formicarum gen. nov., sp. nov., Ktedonobacter robiniae sp. nov., Dictyobacter formicarum sp. nov. and Dictyobacter arantiisoli sp. nov., belonging to the class Ktedonobacteria.</title>
        <authorList>
            <person name="Yabe S."/>
            <person name="Zheng Y."/>
            <person name="Wang C.M."/>
            <person name="Sakai Y."/>
            <person name="Abe K."/>
            <person name="Yokota A."/>
            <person name="Donadio S."/>
            <person name="Cavaletti L."/>
            <person name="Monciardini P."/>
        </authorList>
    </citation>
    <scope>NUCLEOTIDE SEQUENCE [LARGE SCALE GENOMIC DNA]</scope>
    <source>
        <strain evidence="2 3">SOSP1-9</strain>
    </source>
</reference>
<dbReference type="EMBL" id="BNJJ01000021">
    <property type="protein sequence ID" value="GHO88019.1"/>
    <property type="molecule type" value="Genomic_DNA"/>
</dbReference>
<dbReference type="Proteomes" id="UP000635565">
    <property type="component" value="Unassembled WGS sequence"/>
</dbReference>
<dbReference type="Pfam" id="PF00656">
    <property type="entry name" value="Peptidase_C14"/>
    <property type="match status" value="1"/>
</dbReference>
<dbReference type="SUPFAM" id="SSF52540">
    <property type="entry name" value="P-loop containing nucleoside triphosphate hydrolases"/>
    <property type="match status" value="1"/>
</dbReference>
<accession>A0ABQ3VP51</accession>
<dbReference type="Pfam" id="PF05729">
    <property type="entry name" value="NACHT"/>
    <property type="match status" value="1"/>
</dbReference>
<dbReference type="Gene3D" id="3.40.50.300">
    <property type="entry name" value="P-loop containing nucleotide triphosphate hydrolases"/>
    <property type="match status" value="1"/>
</dbReference>
<dbReference type="PROSITE" id="PS50837">
    <property type="entry name" value="NACHT"/>
    <property type="match status" value="1"/>
</dbReference>
<dbReference type="InterPro" id="IPR004155">
    <property type="entry name" value="PBS_lyase_HEAT"/>
</dbReference>
<dbReference type="SUPFAM" id="SSF52129">
    <property type="entry name" value="Caspase-like"/>
    <property type="match status" value="1"/>
</dbReference>
<organism evidence="2 3">
    <name type="scientific">Dictyobacter formicarum</name>
    <dbReference type="NCBI Taxonomy" id="2778368"/>
    <lineage>
        <taxon>Bacteria</taxon>
        <taxon>Bacillati</taxon>
        <taxon>Chloroflexota</taxon>
        <taxon>Ktedonobacteria</taxon>
        <taxon>Ktedonobacterales</taxon>
        <taxon>Dictyobacteraceae</taxon>
        <taxon>Dictyobacter</taxon>
    </lineage>
</organism>
<evidence type="ECO:0000313" key="2">
    <source>
        <dbReference type="EMBL" id="GHO88019.1"/>
    </source>
</evidence>
<sequence>MEQKRYAYLVGANGPTIQGKTLKYAERDAQLLAEVWRDPQGLCKFTAVKDIVADSYATIAADFLEFIQQCNEDDVVIFHFAGHGIFYKQQLYLVCNDTNIKRFMATSIKVNDIKAYFQECRSRYKVLILDCCHAAGAHSGGVYGTRDVEDVPGAVLEKMKGSADVILSACSQNEKARELEALDGGSGFLSWAIRAACSTRFHELIEASATHALSFHQLYNWLPKVQEEVNTLYKVHPPLPLPRIIEEKSGYGEIWLTDPPLKQSSRPDFAVAARRQYLQYMVQKYSQVTLPIEGVAGPLSLQAIFQPLELKSNPLIIENLGYGQRRRLLGEQKEENIHSFSFSSVESPSQHPDENSGRPIIAKHGEEAIQWSPQSRLVILGGPGTGKTTTLKYLVKQSAEKALSDETEPLPVFLSLADLARTEKTLPQYLKDMLENGAIEREYADMLWQAITGGKAFIALDSLDEVSPDLRPKIIELINDWARIPGNTWIVGSRFTEYKGGQFKAGSFAEWELLPMSRELQNVLAEKIFAVFQNNIDLFSSAISASAFLTTLRSHRHASDWGQNPLLLSLAALIYARTGDLLASRVLLYKEVVNAIVTFRAKDEIHGKQLLHTFSALAYWLYLQRKGRTFTKDDILTFLDKVQRHSWHETYEITRDLIASGLLDVVAHETYSFRHQTFQEYLVAVELSNMMISDDAQEQQEGWDLAWSKRMYSRWTEILCMLGECLYQSRRVRSQAMLEKWLLSLLQQRESKEGDIGDLGLVLAIRTLAELSSIIEQPENMLIKLEHNVVLLWLKELSNVKNNRLRIRLKKLMILSSEIGALYHGWTRDVVEQIREYLQSRNGDVVKYAQIALEAFGRYGSYELLMELVYDPSFVVHSISIKALEEQRERVPLDVWMKLVNASSASVRREAVKALGGQKERVSLDVWIKMVRDRSLGVQSEVVRILSAWEEQIPLEVWMDLIYNPDPGIRHTAAGELRKYGERVPVKIWQDLALAHDTPWIVRSTAVEALRERREQVPLDVWMELMSDTSNNVRLVVVKALEEQGELVPLDLWIKLLHYADRHVSSVTDVYSVKDMYSAIDVYSVIIEALSRQRELISPELLTSLLDGEDWSVRSAIVEVLDKQEKILPLNVWMDLLYDFDEDVRIAAVKAVGKRISTIPADIWKNLLNDKSWEVRYNVVIALEEQGHRVPLEVWRSLIYDDSWDARDVVADVLKGKSDLVPLELWLELINHNDVMVKFLAVLQLLRQGREVPLRILKDSLQYNEEYLDEAAIEILGEIEEQISAEIWIKLLDEEDADMRWKVINVLKEHRDWLPLAEWQVLICDQSIRVRKLALAFFANFYTIGDLDLTGLQSVDLETKKVALHILADENISLFINDKNPLVRKAVVDAWREHNESVSLDVWWGLAHDDIWEVRRAALDALWERGRDVPMEMWKKLLREDDSNVRSVVVEALGERGKRVPMKIWQELLHDESWMVRCASVKALRGQWEQIPMNLCQELLHDESREVRSAVMEILGEQEEYVSIGTLIDMLHKVYDETCYTAKIALENLGVKVPIKVVEEMLVDEEEYVRATAVEILSKHGEQVPLDNWRKLMNDPSEDVRSAVVKVLEERKEQMPLEEWRKLLNDRSASVRTAVVQALEKQGEQISLEEWREILMNDPSEKVRTAVIQALEKQGKRISLEDWMHLMRDFSENVRRAAVFWGGEQEGWISLDMWREILTGDSSQYVRAAVIDVLGKWQDWVPLEDWMHALYDHSETVKMALVRALEEQGDRIPLEIWKEVLQDDSEAIRSSAIETLGRKGDIAPRSTFMEAMQDDSTLVRINTIYILKRVYPDTLEELLPQVRETMQTGICIGEVLCTPMYTQAAKILGELKLAVPTVLDYLSDLLDHTHWQVRLASIKALGEIRRNIPDRAIRRLMEIRLDPAMGRACAVADDALTEILSLENGIEDD</sequence>
<dbReference type="InterPro" id="IPR011989">
    <property type="entry name" value="ARM-like"/>
</dbReference>
<dbReference type="InterPro" id="IPR007111">
    <property type="entry name" value="NACHT_NTPase"/>
</dbReference>
<proteinExistence type="predicted"/>
<comment type="caution">
    <text evidence="2">The sequence shown here is derived from an EMBL/GenBank/DDBJ whole genome shotgun (WGS) entry which is preliminary data.</text>
</comment>
<dbReference type="InterPro" id="IPR029030">
    <property type="entry name" value="Caspase-like_dom_sf"/>
</dbReference>